<feature type="region of interest" description="Disordered" evidence="1">
    <location>
        <begin position="53"/>
        <end position="75"/>
    </location>
</feature>
<evidence type="ECO:0000313" key="3">
    <source>
        <dbReference type="EMBL" id="GEL19331.1"/>
    </source>
</evidence>
<gene>
    <name evidence="3" type="ORF">PA7_31680</name>
</gene>
<keyword evidence="2" id="KW-0472">Membrane</keyword>
<organism evidence="3 4">
    <name type="scientific">Pseudonocardia asaccharolytica DSM 44247 = NBRC 16224</name>
    <dbReference type="NCBI Taxonomy" id="1123024"/>
    <lineage>
        <taxon>Bacteria</taxon>
        <taxon>Bacillati</taxon>
        <taxon>Actinomycetota</taxon>
        <taxon>Actinomycetes</taxon>
        <taxon>Pseudonocardiales</taxon>
        <taxon>Pseudonocardiaceae</taxon>
        <taxon>Pseudonocardia</taxon>
    </lineage>
</organism>
<keyword evidence="2" id="KW-0812">Transmembrane</keyword>
<dbReference type="Proteomes" id="UP000321328">
    <property type="component" value="Unassembled WGS sequence"/>
</dbReference>
<evidence type="ECO:0000313" key="4">
    <source>
        <dbReference type="Proteomes" id="UP000321328"/>
    </source>
</evidence>
<keyword evidence="4" id="KW-1185">Reference proteome</keyword>
<dbReference type="AlphaFoldDB" id="A0A511D3H1"/>
<feature type="transmembrane region" description="Helical" evidence="2">
    <location>
        <begin position="109"/>
        <end position="129"/>
    </location>
</feature>
<dbReference type="STRING" id="1123024.GCA_000423625_02862"/>
<dbReference type="EMBL" id="BJVI01000035">
    <property type="protein sequence ID" value="GEL19331.1"/>
    <property type="molecule type" value="Genomic_DNA"/>
</dbReference>
<keyword evidence="2" id="KW-1133">Transmembrane helix</keyword>
<accession>A0A511D3H1</accession>
<feature type="compositionally biased region" description="Low complexity" evidence="1">
    <location>
        <begin position="58"/>
        <end position="68"/>
    </location>
</feature>
<feature type="region of interest" description="Disordered" evidence="1">
    <location>
        <begin position="1"/>
        <end position="36"/>
    </location>
</feature>
<feature type="compositionally biased region" description="Basic and acidic residues" evidence="1">
    <location>
        <begin position="1"/>
        <end position="16"/>
    </location>
</feature>
<sequence>MTHVSLREGTGDRPDDGSGPGARANARPTRARTRGPIVAHAAAVTERVRQARSRRRAAMTAAEQAAPAVESRTLWRDGPASPADVVAYTRSGAWIPGEQAPILEFLGKAYGWLLALPVTVAGAAALWVLQRPSRLGLVAVLALVLWATW</sequence>
<proteinExistence type="predicted"/>
<protein>
    <submittedName>
        <fullName evidence="3">Uncharacterized protein</fullName>
    </submittedName>
</protein>
<name>A0A511D3H1_9PSEU</name>
<reference evidence="3 4" key="1">
    <citation type="submission" date="2019-07" db="EMBL/GenBank/DDBJ databases">
        <title>Whole genome shotgun sequence of Pseudonocardia asaccharolytica NBRC 16224.</title>
        <authorList>
            <person name="Hosoyama A."/>
            <person name="Uohara A."/>
            <person name="Ohji S."/>
            <person name="Ichikawa N."/>
        </authorList>
    </citation>
    <scope>NUCLEOTIDE SEQUENCE [LARGE SCALE GENOMIC DNA]</scope>
    <source>
        <strain evidence="3 4">NBRC 16224</strain>
    </source>
</reference>
<evidence type="ECO:0000256" key="2">
    <source>
        <dbReference type="SAM" id="Phobius"/>
    </source>
</evidence>
<evidence type="ECO:0000256" key="1">
    <source>
        <dbReference type="SAM" id="MobiDB-lite"/>
    </source>
</evidence>
<comment type="caution">
    <text evidence="3">The sequence shown here is derived from an EMBL/GenBank/DDBJ whole genome shotgun (WGS) entry which is preliminary data.</text>
</comment>